<evidence type="ECO:0008006" key="3">
    <source>
        <dbReference type="Google" id="ProtNLM"/>
    </source>
</evidence>
<dbReference type="AlphaFoldDB" id="A0A3A4KB59"/>
<dbReference type="OrthoDB" id="3482507at2"/>
<gene>
    <name evidence="1" type="ORF">D5S18_26955</name>
</gene>
<organism evidence="1 2">
    <name type="scientific">Nocardia panacis</name>
    <dbReference type="NCBI Taxonomy" id="2340916"/>
    <lineage>
        <taxon>Bacteria</taxon>
        <taxon>Bacillati</taxon>
        <taxon>Actinomycetota</taxon>
        <taxon>Actinomycetes</taxon>
        <taxon>Mycobacteriales</taxon>
        <taxon>Nocardiaceae</taxon>
        <taxon>Nocardia</taxon>
    </lineage>
</organism>
<accession>A0A3A4KB59</accession>
<evidence type="ECO:0000313" key="2">
    <source>
        <dbReference type="Proteomes" id="UP000266677"/>
    </source>
</evidence>
<keyword evidence="2" id="KW-1185">Reference proteome</keyword>
<comment type="caution">
    <text evidence="1">The sequence shown here is derived from an EMBL/GenBank/DDBJ whole genome shotgun (WGS) entry which is preliminary data.</text>
</comment>
<sequence>MNAGMEYRALLATDIVRSSGRGTVPLLRMRAALAEAVRESVRYSGIEWSECHRADLGDGIRVIAPPGVAKFALIHPLLADLARRLREHNRAADPVTRIRLRVAVHAGDIHLAGAPAGAPLEVLARLLDAEPMRRALASAPERVCLAALVSEHFYEETVPQGYPGIDPQAFRRVAFTEKNYTAHAWLHLPQSPIVPAVDDPAADPQPAADRPTQINTAHDRGTVQAVQNGNLTIHTDR</sequence>
<reference evidence="1 2" key="1">
    <citation type="submission" date="2018-09" db="EMBL/GenBank/DDBJ databases">
        <title>YIM PH21274 draft genome.</title>
        <authorList>
            <person name="Miao C."/>
        </authorList>
    </citation>
    <scope>NUCLEOTIDE SEQUENCE [LARGE SCALE GENOMIC DNA]</scope>
    <source>
        <strain evidence="1 2">YIM PH 21724</strain>
    </source>
</reference>
<name>A0A3A4KB59_9NOCA</name>
<dbReference type="Proteomes" id="UP000266677">
    <property type="component" value="Unassembled WGS sequence"/>
</dbReference>
<protein>
    <recommendedName>
        <fullName evidence="3">Guanylate cyclase domain-containing protein</fullName>
    </recommendedName>
</protein>
<evidence type="ECO:0000313" key="1">
    <source>
        <dbReference type="EMBL" id="RJO70831.1"/>
    </source>
</evidence>
<dbReference type="EMBL" id="QZFU01000036">
    <property type="protein sequence ID" value="RJO70831.1"/>
    <property type="molecule type" value="Genomic_DNA"/>
</dbReference>
<dbReference type="RefSeq" id="WP_120043888.1">
    <property type="nucleotide sequence ID" value="NZ_QZFU01000036.1"/>
</dbReference>
<proteinExistence type="predicted"/>